<sequence length="84" mass="9872">EIIEEIDKENNKMSFRVLEADLLKQHYKSFKFILHVVPKREGGSMVRWTLEYEKMNDNTPELHIMMQLAAEVSKDVEAHLISQA</sequence>
<feature type="domain" description="Bet v I/Major latex protein" evidence="1">
    <location>
        <begin position="1"/>
        <end position="83"/>
    </location>
</feature>
<dbReference type="EMBL" id="JASCZI010274114">
    <property type="protein sequence ID" value="MED6225697.1"/>
    <property type="molecule type" value="Genomic_DNA"/>
</dbReference>
<dbReference type="InterPro" id="IPR000916">
    <property type="entry name" value="Bet_v_I/MLP"/>
</dbReference>
<dbReference type="InterPro" id="IPR023393">
    <property type="entry name" value="START-like_dom_sf"/>
</dbReference>
<accession>A0ABU6ZUI9</accession>
<gene>
    <name evidence="2" type="ORF">PIB30_096150</name>
</gene>
<organism evidence="2 3">
    <name type="scientific">Stylosanthes scabra</name>
    <dbReference type="NCBI Taxonomy" id="79078"/>
    <lineage>
        <taxon>Eukaryota</taxon>
        <taxon>Viridiplantae</taxon>
        <taxon>Streptophyta</taxon>
        <taxon>Embryophyta</taxon>
        <taxon>Tracheophyta</taxon>
        <taxon>Spermatophyta</taxon>
        <taxon>Magnoliopsida</taxon>
        <taxon>eudicotyledons</taxon>
        <taxon>Gunneridae</taxon>
        <taxon>Pentapetalae</taxon>
        <taxon>rosids</taxon>
        <taxon>fabids</taxon>
        <taxon>Fabales</taxon>
        <taxon>Fabaceae</taxon>
        <taxon>Papilionoideae</taxon>
        <taxon>50 kb inversion clade</taxon>
        <taxon>dalbergioids sensu lato</taxon>
        <taxon>Dalbergieae</taxon>
        <taxon>Pterocarpus clade</taxon>
        <taxon>Stylosanthes</taxon>
    </lineage>
</organism>
<evidence type="ECO:0000313" key="3">
    <source>
        <dbReference type="Proteomes" id="UP001341840"/>
    </source>
</evidence>
<dbReference type="SMART" id="SM01037">
    <property type="entry name" value="Bet_v_1"/>
    <property type="match status" value="1"/>
</dbReference>
<name>A0ABU6ZUI9_9FABA</name>
<feature type="non-terminal residue" evidence="2">
    <location>
        <position position="1"/>
    </location>
</feature>
<evidence type="ECO:0000259" key="1">
    <source>
        <dbReference type="SMART" id="SM01037"/>
    </source>
</evidence>
<dbReference type="Pfam" id="PF00407">
    <property type="entry name" value="Bet_v_1"/>
    <property type="match status" value="1"/>
</dbReference>
<dbReference type="InterPro" id="IPR051761">
    <property type="entry name" value="MLP-like_ligand-binding"/>
</dbReference>
<dbReference type="Proteomes" id="UP001341840">
    <property type="component" value="Unassembled WGS sequence"/>
</dbReference>
<dbReference type="SUPFAM" id="SSF55961">
    <property type="entry name" value="Bet v1-like"/>
    <property type="match status" value="1"/>
</dbReference>
<dbReference type="Gene3D" id="3.30.530.20">
    <property type="match status" value="1"/>
</dbReference>
<dbReference type="PANTHER" id="PTHR31907">
    <property type="entry name" value="MLP-LIKE PROTEIN 423"/>
    <property type="match status" value="1"/>
</dbReference>
<protein>
    <recommendedName>
        <fullName evidence="1">Bet v I/Major latex protein domain-containing protein</fullName>
    </recommendedName>
</protein>
<comment type="caution">
    <text evidence="2">The sequence shown here is derived from an EMBL/GenBank/DDBJ whole genome shotgun (WGS) entry which is preliminary data.</text>
</comment>
<reference evidence="2 3" key="1">
    <citation type="journal article" date="2023" name="Plants (Basel)">
        <title>Bridging the Gap: Combining Genomics and Transcriptomics Approaches to Understand Stylosanthes scabra, an Orphan Legume from the Brazilian Caatinga.</title>
        <authorList>
            <person name="Ferreira-Neto J.R.C."/>
            <person name="da Silva M.D."/>
            <person name="Binneck E."/>
            <person name="de Melo N.F."/>
            <person name="da Silva R.H."/>
            <person name="de Melo A.L.T.M."/>
            <person name="Pandolfi V."/>
            <person name="Bustamante F.O."/>
            <person name="Brasileiro-Vidal A.C."/>
            <person name="Benko-Iseppon A.M."/>
        </authorList>
    </citation>
    <scope>NUCLEOTIDE SEQUENCE [LARGE SCALE GENOMIC DNA]</scope>
    <source>
        <tissue evidence="2">Leaves</tissue>
    </source>
</reference>
<proteinExistence type="predicted"/>
<keyword evidence="3" id="KW-1185">Reference proteome</keyword>
<evidence type="ECO:0000313" key="2">
    <source>
        <dbReference type="EMBL" id="MED6225697.1"/>
    </source>
</evidence>